<evidence type="ECO:0000313" key="4">
    <source>
        <dbReference type="Proteomes" id="UP000245634"/>
    </source>
</evidence>
<dbReference type="Proteomes" id="UP000245634">
    <property type="component" value="Unassembled WGS sequence"/>
</dbReference>
<sequence>MPILFVFLWCFDKKHGMMILDELGGILGGEPMKVLVTGGAGFVGSHIVDECLRVGHQVVVMDNLATGTRNNLNPAAKFLEMDITTPGIAEVLREEGIEGIIHQAAQSTVPPSIKDPLYDADVNLLGTINLLQAMRDLGLKKIIFAGSAASFGMPEYVPIDEKHPQRPLSFYGLSKKIIEEYFQLFHELFGTSYVVLRYANIYGPRQGQSGEGSVISIFTERMLRGKSCTIDGDGGATRDYIYVGDVARANVMALESDINGIYNLGTQTEVSVNEVFALLSEQIGYNLEPVHGPARTADIYRSVLANGKILESLPWRPQTTLTEGLQATIAWGRTFYGADRS</sequence>
<protein>
    <submittedName>
        <fullName evidence="3">UDP-glucose 4-epimerase</fullName>
    </submittedName>
</protein>
<dbReference type="InterPro" id="IPR036291">
    <property type="entry name" value="NAD(P)-bd_dom_sf"/>
</dbReference>
<dbReference type="InterPro" id="IPR001509">
    <property type="entry name" value="Epimerase_deHydtase"/>
</dbReference>
<dbReference type="EMBL" id="QGGL01000008">
    <property type="protein sequence ID" value="PWK12999.1"/>
    <property type="molecule type" value="Genomic_DNA"/>
</dbReference>
<dbReference type="Gene3D" id="3.90.25.10">
    <property type="entry name" value="UDP-galactose 4-epimerase, domain 1"/>
    <property type="match status" value="1"/>
</dbReference>
<dbReference type="Gene3D" id="3.40.50.720">
    <property type="entry name" value="NAD(P)-binding Rossmann-like Domain"/>
    <property type="match status" value="1"/>
</dbReference>
<reference evidence="3 4" key="1">
    <citation type="submission" date="2018-05" db="EMBL/GenBank/DDBJ databases">
        <title>Genomic Encyclopedia of Type Strains, Phase IV (KMG-IV): sequencing the most valuable type-strain genomes for metagenomic binning, comparative biology and taxonomic classification.</title>
        <authorList>
            <person name="Goeker M."/>
        </authorList>
    </citation>
    <scope>NUCLEOTIDE SEQUENCE [LARGE SCALE GENOMIC DNA]</scope>
    <source>
        <strain evidence="3 4">DSM 18773</strain>
    </source>
</reference>
<name>A0A316D825_9BACL</name>
<dbReference type="AlphaFoldDB" id="A0A316D825"/>
<evidence type="ECO:0000313" key="3">
    <source>
        <dbReference type="EMBL" id="PWK12999.1"/>
    </source>
</evidence>
<feature type="domain" description="NAD-dependent epimerase/dehydratase" evidence="2">
    <location>
        <begin position="34"/>
        <end position="265"/>
    </location>
</feature>
<keyword evidence="4" id="KW-1185">Reference proteome</keyword>
<dbReference type="Pfam" id="PF01370">
    <property type="entry name" value="Epimerase"/>
    <property type="match status" value="1"/>
</dbReference>
<dbReference type="SUPFAM" id="SSF51735">
    <property type="entry name" value="NAD(P)-binding Rossmann-fold domains"/>
    <property type="match status" value="1"/>
</dbReference>
<evidence type="ECO:0000259" key="2">
    <source>
        <dbReference type="Pfam" id="PF01370"/>
    </source>
</evidence>
<dbReference type="PANTHER" id="PTHR43000">
    <property type="entry name" value="DTDP-D-GLUCOSE 4,6-DEHYDRATASE-RELATED"/>
    <property type="match status" value="1"/>
</dbReference>
<proteinExistence type="inferred from homology"/>
<organism evidence="3 4">
    <name type="scientific">Tumebacillus permanentifrigoris</name>
    <dbReference type="NCBI Taxonomy" id="378543"/>
    <lineage>
        <taxon>Bacteria</taxon>
        <taxon>Bacillati</taxon>
        <taxon>Bacillota</taxon>
        <taxon>Bacilli</taxon>
        <taxon>Bacillales</taxon>
        <taxon>Alicyclobacillaceae</taxon>
        <taxon>Tumebacillus</taxon>
    </lineage>
</organism>
<comment type="similarity">
    <text evidence="1">Belongs to the NAD(P)-dependent epimerase/dehydratase family.</text>
</comment>
<gene>
    <name evidence="3" type="ORF">C7459_10817</name>
</gene>
<accession>A0A316D825</accession>
<evidence type="ECO:0000256" key="1">
    <source>
        <dbReference type="ARBA" id="ARBA00007637"/>
    </source>
</evidence>
<comment type="caution">
    <text evidence="3">The sequence shown here is derived from an EMBL/GenBank/DDBJ whole genome shotgun (WGS) entry which is preliminary data.</text>
</comment>